<evidence type="ECO:0000313" key="3">
    <source>
        <dbReference type="Proteomes" id="UP000321822"/>
    </source>
</evidence>
<organism evidence="2 3">
    <name type="scientific">Colwellia demingiae</name>
    <dbReference type="NCBI Taxonomy" id="89401"/>
    <lineage>
        <taxon>Bacteria</taxon>
        <taxon>Pseudomonadati</taxon>
        <taxon>Pseudomonadota</taxon>
        <taxon>Gammaproteobacteria</taxon>
        <taxon>Alteromonadales</taxon>
        <taxon>Colwelliaceae</taxon>
        <taxon>Colwellia</taxon>
    </lineage>
</organism>
<evidence type="ECO:0000256" key="1">
    <source>
        <dbReference type="SAM" id="SignalP"/>
    </source>
</evidence>
<comment type="caution">
    <text evidence="2">The sequence shown here is derived from an EMBL/GenBank/DDBJ whole genome shotgun (WGS) entry which is preliminary data.</text>
</comment>
<reference evidence="2 3" key="1">
    <citation type="submission" date="2019-07" db="EMBL/GenBank/DDBJ databases">
        <title>Genomes of sea-ice associated Colwellia species.</title>
        <authorList>
            <person name="Bowman J.P."/>
        </authorList>
    </citation>
    <scope>NUCLEOTIDE SEQUENCE [LARGE SCALE GENOMIC DNA]</scope>
    <source>
        <strain evidence="2 3">ACAM 459</strain>
    </source>
</reference>
<protein>
    <submittedName>
        <fullName evidence="2">Uncharacterized protein</fullName>
    </submittedName>
</protein>
<dbReference type="InterPro" id="IPR021241">
    <property type="entry name" value="CsiV"/>
</dbReference>
<keyword evidence="3" id="KW-1185">Reference proteome</keyword>
<dbReference type="PROSITE" id="PS51257">
    <property type="entry name" value="PROKAR_LIPOPROTEIN"/>
    <property type="match status" value="1"/>
</dbReference>
<dbReference type="OrthoDB" id="5566524at2"/>
<dbReference type="AlphaFoldDB" id="A0A5C6QSN0"/>
<accession>A0A5C6QSN0</accession>
<evidence type="ECO:0000313" key="2">
    <source>
        <dbReference type="EMBL" id="TWX71879.1"/>
    </source>
</evidence>
<feature type="chain" id="PRO_5022759848" evidence="1">
    <location>
        <begin position="25"/>
        <end position="559"/>
    </location>
</feature>
<feature type="signal peptide" evidence="1">
    <location>
        <begin position="1"/>
        <end position="24"/>
    </location>
</feature>
<dbReference type="Proteomes" id="UP000321822">
    <property type="component" value="Unassembled WGS sequence"/>
</dbReference>
<name>A0A5C6QSN0_9GAMM</name>
<sequence length="559" mass="63006">MKYHSILTPALTSLCLLTSCIALATDSANVSAVEEARWFEIEVIIFKQITNNSKNTEQFSPSDLAAKKRKAIDLLAPYLQPDIASLKKLLPICEQQQTKLPYDITIKPYNLWPESTDTEEAALLSESKSGQKINKAQLDDNEDVKSSAKMSVTVLPEVINETTEAIAEHNITEQGEQPQYVAVDVPVYNQYPINRQMPLCVIPDEFFQQHLTSEQLESFNIDGFPIDKLTNTINGLEQWRDDDNGEITWASDTPYLIGQDSLRLKSIANRIKRSRNYAPLLHLGWRQIGESKRKSKAMKLYAGEHLDLRYQQAMAKQESEQQALEIQVILEQRKQAEELIRSQINLVGNETAQVTTNATSTITPDSVTNNAIESSESFNELSIAEELRQQAKQQQLDTIFQQLSLVDNQKSNSSSTNVDNTNESVNNEENIKSIVAELSSDITVKNGPLSANSATENQEQTTPPLQPWSIDGLFKVHLDHYLYIDTELNIIDSSNNSSTLTAKQNKTSNRNKVISFKQDRRVITGEIHYFDHPHIGMVVQIRRFDPTKPADEAVSQSKK</sequence>
<dbReference type="EMBL" id="VOLT01000001">
    <property type="protein sequence ID" value="TWX71879.1"/>
    <property type="molecule type" value="Genomic_DNA"/>
</dbReference>
<proteinExistence type="predicted"/>
<dbReference type="Pfam" id="PF10972">
    <property type="entry name" value="CsiV"/>
    <property type="match status" value="1"/>
</dbReference>
<keyword evidence="1" id="KW-0732">Signal</keyword>
<dbReference type="RefSeq" id="WP_146782392.1">
    <property type="nucleotide sequence ID" value="NZ_VOLT01000001.1"/>
</dbReference>
<gene>
    <name evidence="2" type="ORF">ESZ36_01205</name>
</gene>